<proteinExistence type="predicted"/>
<feature type="region of interest" description="Disordered" evidence="1">
    <location>
        <begin position="129"/>
        <end position="160"/>
    </location>
</feature>
<evidence type="ECO:0000313" key="2">
    <source>
        <dbReference type="EMBL" id="KIY52504.1"/>
    </source>
</evidence>
<feature type="compositionally biased region" description="Low complexity" evidence="1">
    <location>
        <begin position="58"/>
        <end position="71"/>
    </location>
</feature>
<protein>
    <submittedName>
        <fullName evidence="2">Uncharacterized protein</fullName>
    </submittedName>
</protein>
<feature type="region of interest" description="Disordered" evidence="1">
    <location>
        <begin position="380"/>
        <end position="403"/>
    </location>
</feature>
<evidence type="ECO:0000313" key="3">
    <source>
        <dbReference type="Proteomes" id="UP000054144"/>
    </source>
</evidence>
<dbReference type="OrthoDB" id="3271097at2759"/>
<accession>A0A0D7AL74</accession>
<evidence type="ECO:0000256" key="1">
    <source>
        <dbReference type="SAM" id="MobiDB-lite"/>
    </source>
</evidence>
<dbReference type="AlphaFoldDB" id="A0A0D7AL74"/>
<sequence>MASSKNNSKKKKASAFSLLTDEEKRQKRVEAAAKAKKTKELKRAAQLGSANNDGPDVTLPALSSSTSTASTENMNHNILDPALRDSPALGPSHRGDRPHTVDSDESTQGAIDTGISLVNSLGSTSVPATIGSGINPTPAGDPFSTQTESIAQSDGVNANTVDSAIPRVIEQSNTTDEEQGGSENPNEQSGQLAIEANAALAQSQVIIAQLQSKLLQKFFGVLFKLSLTKSLLGQIQQLQMQMAASHGTSAQPTTAIGVMSAGSLNGNNPAPVVIIPKPHGEPGNGQTGYNLAEAMGLGNHPVAYRTILSDLRGATQKAGVQFDRTYKEQDLEVIGKTCQYMRGLHPYLTRERFPGDWAIKAMIRQFIKNRRKYLHAQEHLGSSSFPGGHPGPPPPPPAADLAA</sequence>
<feature type="region of interest" description="Disordered" evidence="1">
    <location>
        <begin position="1"/>
        <end position="107"/>
    </location>
</feature>
<reference evidence="2 3" key="1">
    <citation type="journal article" date="2015" name="Fungal Genet. Biol.">
        <title>Evolution of novel wood decay mechanisms in Agaricales revealed by the genome sequences of Fistulina hepatica and Cylindrobasidium torrendii.</title>
        <authorList>
            <person name="Floudas D."/>
            <person name="Held B.W."/>
            <person name="Riley R."/>
            <person name="Nagy L.G."/>
            <person name="Koehler G."/>
            <person name="Ransdell A.S."/>
            <person name="Younus H."/>
            <person name="Chow J."/>
            <person name="Chiniquy J."/>
            <person name="Lipzen A."/>
            <person name="Tritt A."/>
            <person name="Sun H."/>
            <person name="Haridas S."/>
            <person name="LaButti K."/>
            <person name="Ohm R.A."/>
            <person name="Kues U."/>
            <person name="Blanchette R.A."/>
            <person name="Grigoriev I.V."/>
            <person name="Minto R.E."/>
            <person name="Hibbett D.S."/>
        </authorList>
    </citation>
    <scope>NUCLEOTIDE SEQUENCE [LARGE SCALE GENOMIC DNA]</scope>
    <source>
        <strain evidence="2 3">ATCC 64428</strain>
    </source>
</reference>
<feature type="compositionally biased region" description="Pro residues" evidence="1">
    <location>
        <begin position="389"/>
        <end position="403"/>
    </location>
</feature>
<dbReference type="EMBL" id="KN881643">
    <property type="protein sequence ID" value="KIY52504.1"/>
    <property type="molecule type" value="Genomic_DNA"/>
</dbReference>
<feature type="compositionally biased region" description="Polar residues" evidence="1">
    <location>
        <begin position="143"/>
        <end position="160"/>
    </location>
</feature>
<gene>
    <name evidence="2" type="ORF">FISHEDRAFT_69924</name>
</gene>
<feature type="compositionally biased region" description="Basic and acidic residues" evidence="1">
    <location>
        <begin position="21"/>
        <end position="33"/>
    </location>
</feature>
<feature type="compositionally biased region" description="Basic and acidic residues" evidence="1">
    <location>
        <begin position="93"/>
        <end position="102"/>
    </location>
</feature>
<organism evidence="2 3">
    <name type="scientific">Fistulina hepatica ATCC 64428</name>
    <dbReference type="NCBI Taxonomy" id="1128425"/>
    <lineage>
        <taxon>Eukaryota</taxon>
        <taxon>Fungi</taxon>
        <taxon>Dikarya</taxon>
        <taxon>Basidiomycota</taxon>
        <taxon>Agaricomycotina</taxon>
        <taxon>Agaricomycetes</taxon>
        <taxon>Agaricomycetidae</taxon>
        <taxon>Agaricales</taxon>
        <taxon>Fistulinaceae</taxon>
        <taxon>Fistulina</taxon>
    </lineage>
</organism>
<keyword evidence="3" id="KW-1185">Reference proteome</keyword>
<dbReference type="Proteomes" id="UP000054144">
    <property type="component" value="Unassembled WGS sequence"/>
</dbReference>
<name>A0A0D7AL74_9AGAR</name>